<dbReference type="AlphaFoldDB" id="A0A371NV24"/>
<evidence type="ECO:0000313" key="1">
    <source>
        <dbReference type="EMBL" id="REJ06380.1"/>
    </source>
</evidence>
<dbReference type="Proteomes" id="UP000262172">
    <property type="component" value="Unassembled WGS sequence"/>
</dbReference>
<sequence length="167" mass="18395">MPSFSGAYKSEFEQAWNESESDFVHEVIADQEITDEEWAEVATRISKCVESKGMTFKGFLDDGGYEVDTGSLSGDEANALLPACEDESGETWLNHLRRQLASNPDNTPAEERVVQCLIRNSVVAGDYTAEDYLKDAPQQSFPYLEPDTGIDGLRACSANPDVDLSTQ</sequence>
<comment type="caution">
    <text evidence="1">The sequence shown here is derived from an EMBL/GenBank/DDBJ whole genome shotgun (WGS) entry which is preliminary data.</text>
</comment>
<reference evidence="1 2" key="1">
    <citation type="submission" date="2018-08" db="EMBL/GenBank/DDBJ databases">
        <title>Isolation, diversity and antifungal activity of Actinobacteria from cow dung.</title>
        <authorList>
            <person name="Ling L."/>
        </authorList>
    </citation>
    <scope>NUCLEOTIDE SEQUENCE [LARGE SCALE GENOMIC DNA]</scope>
    <source>
        <strain evidence="1 2">NEAU-LLE</strain>
    </source>
</reference>
<name>A0A371NV24_9MICO</name>
<proteinExistence type="predicted"/>
<gene>
    <name evidence="1" type="ORF">DY023_06260</name>
</gene>
<protein>
    <submittedName>
        <fullName evidence="1">Uncharacterized protein</fullName>
    </submittedName>
</protein>
<accession>A0A371NV24</accession>
<keyword evidence="2" id="KW-1185">Reference proteome</keyword>
<dbReference type="EMBL" id="QUAB01000035">
    <property type="protein sequence ID" value="REJ06380.1"/>
    <property type="molecule type" value="Genomic_DNA"/>
</dbReference>
<organism evidence="1 2">
    <name type="scientific">Microbacterium bovistercoris</name>
    <dbReference type="NCBI Taxonomy" id="2293570"/>
    <lineage>
        <taxon>Bacteria</taxon>
        <taxon>Bacillati</taxon>
        <taxon>Actinomycetota</taxon>
        <taxon>Actinomycetes</taxon>
        <taxon>Micrococcales</taxon>
        <taxon>Microbacteriaceae</taxon>
        <taxon>Microbacterium</taxon>
    </lineage>
</organism>
<evidence type="ECO:0000313" key="2">
    <source>
        <dbReference type="Proteomes" id="UP000262172"/>
    </source>
</evidence>